<dbReference type="AlphaFoldDB" id="A0A9P5Q064"/>
<name>A0A9P5Q064_9AGAR</name>
<keyword evidence="1" id="KW-0732">Signal</keyword>
<evidence type="ECO:0000313" key="3">
    <source>
        <dbReference type="Proteomes" id="UP000772434"/>
    </source>
</evidence>
<dbReference type="Proteomes" id="UP000772434">
    <property type="component" value="Unassembled WGS sequence"/>
</dbReference>
<comment type="caution">
    <text evidence="2">The sequence shown here is derived from an EMBL/GenBank/DDBJ whole genome shotgun (WGS) entry which is preliminary data.</text>
</comment>
<organism evidence="2 3">
    <name type="scientific">Rhodocollybia butyracea</name>
    <dbReference type="NCBI Taxonomy" id="206335"/>
    <lineage>
        <taxon>Eukaryota</taxon>
        <taxon>Fungi</taxon>
        <taxon>Dikarya</taxon>
        <taxon>Basidiomycota</taxon>
        <taxon>Agaricomycotina</taxon>
        <taxon>Agaricomycetes</taxon>
        <taxon>Agaricomycetidae</taxon>
        <taxon>Agaricales</taxon>
        <taxon>Marasmiineae</taxon>
        <taxon>Omphalotaceae</taxon>
        <taxon>Rhodocollybia</taxon>
    </lineage>
</organism>
<sequence>MFFTRHLLGFISLAFLISLACAAPTLIIPHTTLNQQPLGPIEYTLQTLDAAANPVKVAPKYQKFIGQFFKETGDTIKFLNEGPEIHPAPGPSARLHYKMEGGKLCGPLNKCFGFVVIPDPSNQNAIFGVFIAGSGTEIVSETVKLGHDLKYEYQQFLNEFAPVKGWAWVPPKGMCEKCVDKMWDLCEQCHIERLEESEEGRKILQNPWY</sequence>
<keyword evidence="3" id="KW-1185">Reference proteome</keyword>
<dbReference type="PROSITE" id="PS51257">
    <property type="entry name" value="PROKAR_LIPOPROTEIN"/>
    <property type="match status" value="1"/>
</dbReference>
<dbReference type="EMBL" id="JADNRY010000032">
    <property type="protein sequence ID" value="KAF9071480.1"/>
    <property type="molecule type" value="Genomic_DNA"/>
</dbReference>
<feature type="signal peptide" evidence="1">
    <location>
        <begin position="1"/>
        <end position="22"/>
    </location>
</feature>
<evidence type="ECO:0000256" key="1">
    <source>
        <dbReference type="SAM" id="SignalP"/>
    </source>
</evidence>
<accession>A0A9P5Q064</accession>
<reference evidence="2" key="1">
    <citation type="submission" date="2020-11" db="EMBL/GenBank/DDBJ databases">
        <authorList>
            <consortium name="DOE Joint Genome Institute"/>
            <person name="Ahrendt S."/>
            <person name="Riley R."/>
            <person name="Andreopoulos W."/>
            <person name="Labutti K."/>
            <person name="Pangilinan J."/>
            <person name="Ruiz-Duenas F.J."/>
            <person name="Barrasa J.M."/>
            <person name="Sanchez-Garcia M."/>
            <person name="Camarero S."/>
            <person name="Miyauchi S."/>
            <person name="Serrano A."/>
            <person name="Linde D."/>
            <person name="Babiker R."/>
            <person name="Drula E."/>
            <person name="Ayuso-Fernandez I."/>
            <person name="Pacheco R."/>
            <person name="Padilla G."/>
            <person name="Ferreira P."/>
            <person name="Barriuso J."/>
            <person name="Kellner H."/>
            <person name="Castanera R."/>
            <person name="Alfaro M."/>
            <person name="Ramirez L."/>
            <person name="Pisabarro A.G."/>
            <person name="Kuo A."/>
            <person name="Tritt A."/>
            <person name="Lipzen A."/>
            <person name="He G."/>
            <person name="Yan M."/>
            <person name="Ng V."/>
            <person name="Cullen D."/>
            <person name="Martin F."/>
            <person name="Rosso M.-N."/>
            <person name="Henrissat B."/>
            <person name="Hibbett D."/>
            <person name="Martinez A.T."/>
            <person name="Grigoriev I.V."/>
        </authorList>
    </citation>
    <scope>NUCLEOTIDE SEQUENCE</scope>
    <source>
        <strain evidence="2">AH 40177</strain>
    </source>
</reference>
<protein>
    <submittedName>
        <fullName evidence="2">Uncharacterized protein</fullName>
    </submittedName>
</protein>
<proteinExistence type="predicted"/>
<gene>
    <name evidence="2" type="ORF">BDP27DRAFT_1446363</name>
</gene>
<feature type="chain" id="PRO_5040224391" evidence="1">
    <location>
        <begin position="23"/>
        <end position="209"/>
    </location>
</feature>
<evidence type="ECO:0000313" key="2">
    <source>
        <dbReference type="EMBL" id="KAF9071480.1"/>
    </source>
</evidence>